<dbReference type="PANTHER" id="PTHR31389">
    <property type="entry name" value="LD39211P"/>
    <property type="match status" value="1"/>
</dbReference>
<dbReference type="OrthoDB" id="10053392at2759"/>
<dbReference type="FunCoup" id="E3LZN1">
    <property type="interactions" value="461"/>
</dbReference>
<gene>
    <name evidence="2" type="ORF">CRE_05710</name>
</gene>
<dbReference type="STRING" id="31234.E3LZN1"/>
<evidence type="ECO:0000313" key="2">
    <source>
        <dbReference type="EMBL" id="EFO87782.1"/>
    </source>
</evidence>
<dbReference type="Proteomes" id="UP000008281">
    <property type="component" value="Unassembled WGS sequence"/>
</dbReference>
<reference evidence="2" key="1">
    <citation type="submission" date="2007-07" db="EMBL/GenBank/DDBJ databases">
        <title>PCAP assembly of the Caenorhabditis remanei genome.</title>
        <authorList>
            <consortium name="The Caenorhabditis remanei Sequencing Consortium"/>
            <person name="Wilson R.K."/>
        </authorList>
    </citation>
    <scope>NUCLEOTIDE SEQUENCE [LARGE SCALE GENOMIC DNA]</scope>
    <source>
        <strain evidence="2">PB4641</strain>
    </source>
</reference>
<proteinExistence type="predicted"/>
<protein>
    <submittedName>
        <fullName evidence="2">Uncharacterized protein</fullName>
    </submittedName>
</protein>
<keyword evidence="1" id="KW-0472">Membrane</keyword>
<dbReference type="InParanoid" id="E3LZN1"/>
<dbReference type="InterPro" id="IPR012444">
    <property type="entry name" value="DUF1647"/>
</dbReference>
<accession>E3LZN1</accession>
<organism evidence="3">
    <name type="scientific">Caenorhabditis remanei</name>
    <name type="common">Caenorhabditis vulgaris</name>
    <dbReference type="NCBI Taxonomy" id="31234"/>
    <lineage>
        <taxon>Eukaryota</taxon>
        <taxon>Metazoa</taxon>
        <taxon>Ecdysozoa</taxon>
        <taxon>Nematoda</taxon>
        <taxon>Chromadorea</taxon>
        <taxon>Rhabditida</taxon>
        <taxon>Rhabditina</taxon>
        <taxon>Rhabditomorpha</taxon>
        <taxon>Rhabditoidea</taxon>
        <taxon>Rhabditidae</taxon>
        <taxon>Peloderinae</taxon>
        <taxon>Caenorhabditis</taxon>
    </lineage>
</organism>
<evidence type="ECO:0000313" key="3">
    <source>
        <dbReference type="Proteomes" id="UP000008281"/>
    </source>
</evidence>
<keyword evidence="3" id="KW-1185">Reference proteome</keyword>
<dbReference type="OMA" id="CLLEIRV"/>
<evidence type="ECO:0000256" key="1">
    <source>
        <dbReference type="SAM" id="Phobius"/>
    </source>
</evidence>
<feature type="transmembrane region" description="Helical" evidence="1">
    <location>
        <begin position="7"/>
        <end position="26"/>
    </location>
</feature>
<dbReference type="EMBL" id="DS268420">
    <property type="protein sequence ID" value="EFO87782.1"/>
    <property type="molecule type" value="Genomic_DNA"/>
</dbReference>
<dbReference type="eggNOG" id="ENOG502SA4K">
    <property type="taxonomic scope" value="Eukaryota"/>
</dbReference>
<name>E3LZN1_CAERE</name>
<dbReference type="HOGENOM" id="CLU_042099_1_0_1"/>
<keyword evidence="1" id="KW-1133">Transmembrane helix</keyword>
<dbReference type="AlphaFoldDB" id="E3LZN1"/>
<keyword evidence="1" id="KW-0812">Transmembrane</keyword>
<dbReference type="PANTHER" id="PTHR31389:SF7">
    <property type="entry name" value="ALPHA-1,6-MANNOSYL-GLYCOPROTEIN 2-BETA-N-ACETYLGLUCOSAMINYLTRANSFERASE-RELATED"/>
    <property type="match status" value="1"/>
</dbReference>
<dbReference type="Pfam" id="PF07801">
    <property type="entry name" value="DUF1647"/>
    <property type="match status" value="1"/>
</dbReference>
<sequence>MKSSLRGPFLFILGVTFSGFLFSLHYTRNRDYQVSDEKKEWRKMHTFQAPITIPRLEIGTEELKGKSQVLQSRVISSTSKSKLPPQAAPEAVKDKEQGECDCVSQKTGKVHNFCYMDPQNLTSIGKKFSCNHLAILERLKLVDNPGPFVDLSKSSENSKEIVFVSAVSDNHFNEATASISAFYKFNPDRKFILYSLGLGDLYIKNIKRDFKNLEVRIFDTSGYPDYARNWMEYRFKPLILAEVMTEFSNIWWMDAHIVVKKPNMIDVLYKNIDEHVKKADTDIPVPLYFFIHSSHSNFATLFPQVLSYFPTNSIDLLKSEKQGAQLGANTFYVARTEFTVEVFKWWILCALDKACMAPPGAQVYCHFGTNRNTEFAHCFRFDQSILNLLMLNTYQDHNKYFSNLGWLF</sequence>